<dbReference type="SUPFAM" id="SSF158472">
    <property type="entry name" value="HAMP domain-like"/>
    <property type="match status" value="1"/>
</dbReference>
<evidence type="ECO:0000259" key="12">
    <source>
        <dbReference type="PROSITE" id="PS50885"/>
    </source>
</evidence>
<comment type="catalytic activity">
    <reaction evidence="1">
        <text>ATP + protein L-histidine = ADP + protein N-phospho-L-histidine.</text>
        <dbReference type="EC" id="2.7.13.3"/>
    </reaction>
</comment>
<dbReference type="SMART" id="SM00388">
    <property type="entry name" value="HisKA"/>
    <property type="match status" value="1"/>
</dbReference>
<comment type="subcellular location">
    <subcellularLocation>
        <location evidence="2">Cell membrane</location>
        <topology evidence="2">Multi-pass membrane protein</topology>
    </subcellularLocation>
</comment>
<dbReference type="InterPro" id="IPR036890">
    <property type="entry name" value="HATPase_C_sf"/>
</dbReference>
<dbReference type="Pfam" id="PF00512">
    <property type="entry name" value="HisKA"/>
    <property type="match status" value="1"/>
</dbReference>
<dbReference type="GO" id="GO:0016301">
    <property type="term" value="F:kinase activity"/>
    <property type="evidence" value="ECO:0007669"/>
    <property type="project" value="UniProtKB-KW"/>
</dbReference>
<dbReference type="InterPro" id="IPR003661">
    <property type="entry name" value="HisK_dim/P_dom"/>
</dbReference>
<dbReference type="SUPFAM" id="SSF47384">
    <property type="entry name" value="Homodimeric domain of signal transducing histidine kinase"/>
    <property type="match status" value="1"/>
</dbReference>
<dbReference type="InterPro" id="IPR041124">
    <property type="entry name" value="AbfS_sensor"/>
</dbReference>
<dbReference type="InterPro" id="IPR003594">
    <property type="entry name" value="HATPase_dom"/>
</dbReference>
<dbReference type="PRINTS" id="PR00344">
    <property type="entry name" value="BCTRLSENSOR"/>
</dbReference>
<dbReference type="InterPro" id="IPR005467">
    <property type="entry name" value="His_kinase_dom"/>
</dbReference>
<dbReference type="PROSITE" id="PS50109">
    <property type="entry name" value="HIS_KIN"/>
    <property type="match status" value="1"/>
</dbReference>
<feature type="transmembrane region" description="Helical" evidence="10">
    <location>
        <begin position="6"/>
        <end position="29"/>
    </location>
</feature>
<name>A0ABY0IU28_9RHOO</name>
<accession>A0ABY0IU28</accession>
<feature type="domain" description="Histidine kinase" evidence="11">
    <location>
        <begin position="257"/>
        <end position="471"/>
    </location>
</feature>
<keyword evidence="7" id="KW-0547">Nucleotide-binding</keyword>
<evidence type="ECO:0000256" key="7">
    <source>
        <dbReference type="ARBA" id="ARBA00022741"/>
    </source>
</evidence>
<evidence type="ECO:0000256" key="3">
    <source>
        <dbReference type="ARBA" id="ARBA00012438"/>
    </source>
</evidence>
<evidence type="ECO:0000256" key="5">
    <source>
        <dbReference type="ARBA" id="ARBA00022553"/>
    </source>
</evidence>
<dbReference type="InterPro" id="IPR004358">
    <property type="entry name" value="Sig_transdc_His_kin-like_C"/>
</dbReference>
<evidence type="ECO:0000256" key="9">
    <source>
        <dbReference type="ARBA" id="ARBA00022840"/>
    </source>
</evidence>
<comment type="caution">
    <text evidence="13">The sequence shown here is derived from an EMBL/GenBank/DDBJ whole genome shotgun (WGS) entry which is preliminary data.</text>
</comment>
<keyword evidence="4" id="KW-1003">Cell membrane</keyword>
<proteinExistence type="predicted"/>
<dbReference type="Gene3D" id="1.10.287.130">
    <property type="match status" value="1"/>
</dbReference>
<dbReference type="CDD" id="cd06225">
    <property type="entry name" value="HAMP"/>
    <property type="match status" value="1"/>
</dbReference>
<dbReference type="Pfam" id="PF02518">
    <property type="entry name" value="HATPase_c"/>
    <property type="match status" value="1"/>
</dbReference>
<dbReference type="CDD" id="cd00082">
    <property type="entry name" value="HisKA"/>
    <property type="match status" value="1"/>
</dbReference>
<keyword evidence="14" id="KW-1185">Reference proteome</keyword>
<feature type="domain" description="HAMP" evidence="12">
    <location>
        <begin position="194"/>
        <end position="249"/>
    </location>
</feature>
<keyword evidence="10" id="KW-1133">Transmembrane helix</keyword>
<sequence length="474" mass="51965">MSRLFWKFFVTFWLTLLTANIIVGGLIWLHRSAEFEQQQGSRPGQPPTFMLGVAASLLQHDGEESLKQLLRDWQQSHPEPIYAVDAQGMDLLGRPVPEGALDKARQGIRDGQPGPWRLAQRSMSSPILLFMPGGPFRPEDLFGPGGGPPEAHLLGEPGGPPPPHRNMGPKPPLPWLLIATGLVASLAFSALLAWTIVGPIRRLRQGFRAVAAGRLETRLGQEFAKRKDEIGELGQEFDAMAQQLEALMATQRRLFHDVSHELRSPLARLQAAVGLVHQDPSRIAGALERIERETQRLDEMVDELLTLARLDSGTSGPLEDEIDLPALLHSIVDDAAFEAEAQGRHVDFQDRCGEAPAFIRGRPELLGRALENVIRNGIKYTAPGTRVTVEAERDGDSLRIRVADAGPGVPEAELDAIFVPFFRGTDREQQRGYGLGLAIARRAIQAHGGSIRASNRPDGGLQVEIRLPLQPIPA</sequence>
<reference evidence="13 14" key="1">
    <citation type="submission" date="2019-02" db="EMBL/GenBank/DDBJ databases">
        <title>Genomic Encyclopedia of Type Strains, Phase IV (KMG-IV): sequencing the most valuable type-strain genomes for metagenomic binning, comparative biology and taxonomic classification.</title>
        <authorList>
            <person name="Goeker M."/>
        </authorList>
    </citation>
    <scope>NUCLEOTIDE SEQUENCE [LARGE SCALE GENOMIC DNA]</scope>
    <source>
        <strain evidence="13 14">DSM 21223</strain>
    </source>
</reference>
<evidence type="ECO:0000256" key="10">
    <source>
        <dbReference type="SAM" id="Phobius"/>
    </source>
</evidence>
<evidence type="ECO:0000256" key="8">
    <source>
        <dbReference type="ARBA" id="ARBA00022777"/>
    </source>
</evidence>
<keyword evidence="6" id="KW-0808">Transferase</keyword>
<dbReference type="SMART" id="SM00387">
    <property type="entry name" value="HATPase_c"/>
    <property type="match status" value="1"/>
</dbReference>
<dbReference type="InterPro" id="IPR003660">
    <property type="entry name" value="HAMP_dom"/>
</dbReference>
<keyword evidence="10" id="KW-0812">Transmembrane</keyword>
<evidence type="ECO:0000313" key="13">
    <source>
        <dbReference type="EMBL" id="RZT89264.1"/>
    </source>
</evidence>
<evidence type="ECO:0000256" key="4">
    <source>
        <dbReference type="ARBA" id="ARBA00022475"/>
    </source>
</evidence>
<gene>
    <name evidence="13" type="ORF">EV678_0044</name>
</gene>
<dbReference type="PANTHER" id="PTHR44936">
    <property type="entry name" value="SENSOR PROTEIN CREC"/>
    <property type="match status" value="1"/>
</dbReference>
<keyword evidence="9" id="KW-0067">ATP-binding</keyword>
<dbReference type="Pfam" id="PF00672">
    <property type="entry name" value="HAMP"/>
    <property type="match status" value="1"/>
</dbReference>
<dbReference type="EC" id="2.7.13.3" evidence="3"/>
<dbReference type="PROSITE" id="PS50885">
    <property type="entry name" value="HAMP"/>
    <property type="match status" value="1"/>
</dbReference>
<dbReference type="RefSeq" id="WP_130458079.1">
    <property type="nucleotide sequence ID" value="NZ_SHKM01000001.1"/>
</dbReference>
<dbReference type="SUPFAM" id="SSF55874">
    <property type="entry name" value="ATPase domain of HSP90 chaperone/DNA topoisomerase II/histidine kinase"/>
    <property type="match status" value="1"/>
</dbReference>
<evidence type="ECO:0000256" key="2">
    <source>
        <dbReference type="ARBA" id="ARBA00004651"/>
    </source>
</evidence>
<organism evidence="13 14">
    <name type="scientific">Azospira oryzae</name>
    <dbReference type="NCBI Taxonomy" id="146939"/>
    <lineage>
        <taxon>Bacteria</taxon>
        <taxon>Pseudomonadati</taxon>
        <taxon>Pseudomonadota</taxon>
        <taxon>Betaproteobacteria</taxon>
        <taxon>Rhodocyclales</taxon>
        <taxon>Rhodocyclaceae</taxon>
        <taxon>Azospira</taxon>
    </lineage>
</organism>
<dbReference type="Proteomes" id="UP000292136">
    <property type="component" value="Unassembled WGS sequence"/>
</dbReference>
<dbReference type="InterPro" id="IPR036097">
    <property type="entry name" value="HisK_dim/P_sf"/>
</dbReference>
<evidence type="ECO:0000259" key="11">
    <source>
        <dbReference type="PROSITE" id="PS50109"/>
    </source>
</evidence>
<dbReference type="Gene3D" id="3.30.565.10">
    <property type="entry name" value="Histidine kinase-like ATPase, C-terminal domain"/>
    <property type="match status" value="1"/>
</dbReference>
<evidence type="ECO:0000313" key="14">
    <source>
        <dbReference type="Proteomes" id="UP000292136"/>
    </source>
</evidence>
<dbReference type="PANTHER" id="PTHR44936:SF10">
    <property type="entry name" value="SENSOR PROTEIN RSTB"/>
    <property type="match status" value="1"/>
</dbReference>
<evidence type="ECO:0000256" key="6">
    <source>
        <dbReference type="ARBA" id="ARBA00022679"/>
    </source>
</evidence>
<evidence type="ECO:0000256" key="1">
    <source>
        <dbReference type="ARBA" id="ARBA00000085"/>
    </source>
</evidence>
<protein>
    <recommendedName>
        <fullName evidence="3">histidine kinase</fullName>
        <ecNumber evidence="3">2.7.13.3</ecNumber>
    </recommendedName>
</protein>
<dbReference type="Pfam" id="PF18225">
    <property type="entry name" value="AbfS_sensor"/>
    <property type="match status" value="1"/>
</dbReference>
<dbReference type="EMBL" id="SHKM01000001">
    <property type="protein sequence ID" value="RZT89264.1"/>
    <property type="molecule type" value="Genomic_DNA"/>
</dbReference>
<keyword evidence="8 13" id="KW-0418">Kinase</keyword>
<feature type="transmembrane region" description="Helical" evidence="10">
    <location>
        <begin position="175"/>
        <end position="197"/>
    </location>
</feature>
<dbReference type="InterPro" id="IPR050980">
    <property type="entry name" value="2C_sensor_his_kinase"/>
</dbReference>
<keyword evidence="5" id="KW-0597">Phosphoprotein</keyword>
<keyword evidence="10" id="KW-0472">Membrane</keyword>
<dbReference type="SMART" id="SM00304">
    <property type="entry name" value="HAMP"/>
    <property type="match status" value="1"/>
</dbReference>
<dbReference type="Gene3D" id="6.10.340.10">
    <property type="match status" value="1"/>
</dbReference>